<evidence type="ECO:0000313" key="2">
    <source>
        <dbReference type="Proteomes" id="UP000627538"/>
    </source>
</evidence>
<dbReference type="AlphaFoldDB" id="A0A8I0G6Z8"/>
<accession>A0A8I0G6Z8</accession>
<dbReference type="RefSeq" id="WP_191071063.1">
    <property type="nucleotide sequence ID" value="NZ_CP060506.1"/>
</dbReference>
<dbReference type="Proteomes" id="UP000627538">
    <property type="component" value="Unassembled WGS sequence"/>
</dbReference>
<reference evidence="1 2" key="1">
    <citation type="submission" date="2020-08" db="EMBL/GenBank/DDBJ databases">
        <title>Winkia gen. nov., sp. nov., isolated from faeces of the Anser albifrons in China.</title>
        <authorList>
            <person name="Liu Q."/>
        </authorList>
    </citation>
    <scope>NUCLEOTIDE SEQUENCE [LARGE SCALE GENOMIC DNA]</scope>
    <source>
        <strain evidence="1 2">C62</strain>
    </source>
</reference>
<dbReference type="Gene3D" id="6.10.250.660">
    <property type="match status" value="1"/>
</dbReference>
<dbReference type="EMBL" id="JACRUO010000001">
    <property type="protein sequence ID" value="MBD3688980.1"/>
    <property type="molecule type" value="Genomic_DNA"/>
</dbReference>
<proteinExistence type="predicted"/>
<dbReference type="NCBIfam" id="TIGR03543">
    <property type="entry name" value="divI1A_rptt_fam"/>
    <property type="match status" value="1"/>
</dbReference>
<comment type="caution">
    <text evidence="1">The sequence shown here is derived from an EMBL/GenBank/DDBJ whole genome shotgun (WGS) entry which is preliminary data.</text>
</comment>
<gene>
    <name evidence="1" type="ORF">H8R10_01865</name>
</gene>
<evidence type="ECO:0000313" key="1">
    <source>
        <dbReference type="EMBL" id="MBD3688980.1"/>
    </source>
</evidence>
<dbReference type="InterPro" id="IPR019932">
    <property type="entry name" value="CHP03543"/>
</dbReference>
<organism evidence="1 2">
    <name type="scientific">Nanchangia anserum</name>
    <dbReference type="NCBI Taxonomy" id="2692125"/>
    <lineage>
        <taxon>Bacteria</taxon>
        <taxon>Bacillati</taxon>
        <taxon>Actinomycetota</taxon>
        <taxon>Actinomycetes</taxon>
        <taxon>Actinomycetales</taxon>
        <taxon>Actinomycetaceae</taxon>
        <taxon>Nanchangia</taxon>
    </lineage>
</organism>
<dbReference type="NCBIfam" id="TIGR03544">
    <property type="entry name" value="DivI1A_domain"/>
    <property type="match status" value="2"/>
</dbReference>
<protein>
    <submittedName>
        <fullName evidence="1">DivIVA domain-containing protein</fullName>
    </submittedName>
</protein>
<keyword evidence="2" id="KW-1185">Reference proteome</keyword>
<name>A0A8I0G6Z8_9ACTO</name>
<sequence>MSATRSFSSAGRFTRGYDPAEVDEFFQAARAAYEREPGAEPLRAADVRRAAFHQVRGGYVTQEVDLALDRLETAFVRQERAENVAAKGQNDWLAMVADRATTLYGRLIRPRGKRFRQANGRGYRISEVDDFLDRLSTFFEDGGEMTADEVRYQTFSSARGKDAYDEGVVDAFLARAIEVLTAVE</sequence>
<dbReference type="InterPro" id="IPR019933">
    <property type="entry name" value="DivIVA_domain"/>
</dbReference>